<name>A0A0H3UA98_9BACT</name>
<organism evidence="1">
    <name type="scientific">uncultured bacterium fosmid pJB16B1</name>
    <dbReference type="NCBI Taxonomy" id="1478054"/>
    <lineage>
        <taxon>Bacteria</taxon>
        <taxon>environmental samples</taxon>
    </lineage>
</organism>
<dbReference type="EMBL" id="KF540228">
    <property type="protein sequence ID" value="AIF26392.1"/>
    <property type="molecule type" value="Genomic_DNA"/>
</dbReference>
<dbReference type="AlphaFoldDB" id="A0A0H3UA98"/>
<reference evidence="1" key="1">
    <citation type="submission" date="2013-08" db="EMBL/GenBank/DDBJ databases">
        <title>Comparison of modified E. coli strains.</title>
        <authorList>
            <person name="Juergensen J."/>
            <person name="Bonge A."/>
            <person name="Streit W.R."/>
        </authorList>
    </citation>
    <scope>NUCLEOTIDE SEQUENCE</scope>
</reference>
<evidence type="ECO:0000313" key="1">
    <source>
        <dbReference type="EMBL" id="AIF26392.1"/>
    </source>
</evidence>
<sequence>MLPIDEHHPFSRVFVEFCLHRKRTIDKTESQAVLLEDLVDVIGIAVAVLVDLIYVRGGRSAVAFDLCNGRVERREKDSEECCGCHWWRLLVCLPLRAAAVRCWWLDREFALVPVEPVADIVLDTDKLFEINRGGRLFGC</sequence>
<protein>
    <submittedName>
        <fullName evidence="1">Uncharacterized protein</fullName>
    </submittedName>
</protein>
<accession>A0A0H3UA98</accession>
<proteinExistence type="predicted"/>